<dbReference type="RefSeq" id="WP_087031241.1">
    <property type="nucleotide sequence ID" value="NZ_FJNE01000002.1"/>
</dbReference>
<dbReference type="PANTHER" id="PTHR33643">
    <property type="entry name" value="UREASE ACCESSORY PROTEIN D"/>
    <property type="match status" value="1"/>
</dbReference>
<accession>A0A143YCV6</accession>
<sequence>MKSKFAQQSKLYLRVEEKNNRTCLVDNFSTPPLKVMRPFYRSDQGMELMIMSASAGILAGDDQLIDIGIGANTNVEISSQSFEKIFTMKPDELAVRNTTIQVGPNASLIYNPLTTIPFRGSSYRAKTSIQLEDETSRFIMMDIINSGRVDSGESFQFRKFQSVTEIISQGEYLYLDNCHFEPEQSQMADFGMFEGFTHLLTVLIFHHQLAEEKKAEIRKIIDSHPSVQGGISTTWSGNYVVRVLGGNSQELEKIAKKVTEQCQ</sequence>
<evidence type="ECO:0000256" key="3">
    <source>
        <dbReference type="HAMAP-Rule" id="MF_01384"/>
    </source>
</evidence>
<organism evidence="4 5">
    <name type="scientific">Trichococcus palustris</name>
    <dbReference type="NCBI Taxonomy" id="140314"/>
    <lineage>
        <taxon>Bacteria</taxon>
        <taxon>Bacillati</taxon>
        <taxon>Bacillota</taxon>
        <taxon>Bacilli</taxon>
        <taxon>Lactobacillales</taxon>
        <taxon>Carnobacteriaceae</taxon>
        <taxon>Trichococcus</taxon>
    </lineage>
</organism>
<evidence type="ECO:0000256" key="2">
    <source>
        <dbReference type="ARBA" id="ARBA00023186"/>
    </source>
</evidence>
<gene>
    <name evidence="3" type="primary">ureD</name>
    <name evidence="4" type="ORF">Tpal_608</name>
</gene>
<protein>
    <recommendedName>
        <fullName evidence="3">Urease accessory protein UreD</fullName>
    </recommendedName>
</protein>
<dbReference type="InterPro" id="IPR002669">
    <property type="entry name" value="UreD"/>
</dbReference>
<comment type="subcellular location">
    <subcellularLocation>
        <location evidence="3">Cytoplasm</location>
    </subcellularLocation>
</comment>
<proteinExistence type="inferred from homology"/>
<comment type="function">
    <text evidence="3">Required for maturation of urease via the functional incorporation of the urease nickel metallocenter.</text>
</comment>
<dbReference type="STRING" id="140314.SAMN04488076_10192"/>
<keyword evidence="2 3" id="KW-0143">Chaperone</keyword>
<keyword evidence="5" id="KW-1185">Reference proteome</keyword>
<reference evidence="4 5" key="1">
    <citation type="submission" date="2016-02" db="EMBL/GenBank/DDBJ databases">
        <authorList>
            <person name="Wen L."/>
            <person name="He K."/>
            <person name="Yang H."/>
        </authorList>
    </citation>
    <scope>NUCLEOTIDE SEQUENCE [LARGE SCALE GENOMIC DNA]</scope>
    <source>
        <strain evidence="4">Trichococcus palustris</strain>
    </source>
</reference>
<dbReference type="EMBL" id="FJNE01000002">
    <property type="protein sequence ID" value="CZQ85246.1"/>
    <property type="molecule type" value="Genomic_DNA"/>
</dbReference>
<comment type="subunit">
    <text evidence="3">UreD, UreF and UreG form a complex that acts as a GTP-hydrolysis-dependent molecular chaperone, activating the urease apoprotein by helping to assemble the nickel containing metallocenter of UreC. The UreE protein probably delivers the nickel.</text>
</comment>
<evidence type="ECO:0000313" key="4">
    <source>
        <dbReference type="EMBL" id="CZQ85246.1"/>
    </source>
</evidence>
<keyword evidence="3" id="KW-0963">Cytoplasm</keyword>
<evidence type="ECO:0000256" key="1">
    <source>
        <dbReference type="ARBA" id="ARBA00007177"/>
    </source>
</evidence>
<name>A0A143YCV6_9LACT</name>
<dbReference type="HAMAP" id="MF_01384">
    <property type="entry name" value="UreD"/>
    <property type="match status" value="1"/>
</dbReference>
<dbReference type="Pfam" id="PF01774">
    <property type="entry name" value="UreD"/>
    <property type="match status" value="1"/>
</dbReference>
<comment type="similarity">
    <text evidence="1 3">Belongs to the UreD family.</text>
</comment>
<dbReference type="Proteomes" id="UP000242754">
    <property type="component" value="Unassembled WGS sequence"/>
</dbReference>
<dbReference type="GO" id="GO:0005737">
    <property type="term" value="C:cytoplasm"/>
    <property type="evidence" value="ECO:0007669"/>
    <property type="project" value="UniProtKB-SubCell"/>
</dbReference>
<dbReference type="OrthoDB" id="5328682at2"/>
<dbReference type="PANTHER" id="PTHR33643:SF1">
    <property type="entry name" value="UREASE ACCESSORY PROTEIN D"/>
    <property type="match status" value="1"/>
</dbReference>
<keyword evidence="3" id="KW-0996">Nickel insertion</keyword>
<dbReference type="GO" id="GO:0016151">
    <property type="term" value="F:nickel cation binding"/>
    <property type="evidence" value="ECO:0007669"/>
    <property type="project" value="UniProtKB-UniRule"/>
</dbReference>
<evidence type="ECO:0000313" key="5">
    <source>
        <dbReference type="Proteomes" id="UP000242754"/>
    </source>
</evidence>
<dbReference type="AlphaFoldDB" id="A0A143YCV6"/>